<accession>F8WC92</accession>
<dbReference type="UCSC" id="uc010fok.3">
    <property type="organism name" value="human"/>
</dbReference>
<name>F8WC92_HUMAN</name>
<proteinExistence type="predicted"/>
<dbReference type="GeneTree" id="ENSGT00940000153988"/>
<reference evidence="1 2" key="2">
    <citation type="journal article" date="2004" name="Nature">
        <title>Finishing the euchromatic sequence of the human genome.</title>
        <authorList>
            <consortium name="International Human Genome Sequencing Consortium"/>
        </authorList>
    </citation>
    <scope>NUCLEOTIDE SEQUENCE [LARGE SCALE GENOMIC DNA]</scope>
</reference>
<dbReference type="ExpressionAtlas" id="F8WC92">
    <property type="expression patterns" value="baseline and differential"/>
</dbReference>
<evidence type="ECO:0000313" key="2">
    <source>
        <dbReference type="Proteomes" id="UP000005640"/>
    </source>
</evidence>
<dbReference type="OpenTargets" id="ENSG00000153237"/>
<dbReference type="HGNC" id="HGNC:25191">
    <property type="gene designation" value="CCDC148"/>
</dbReference>
<gene>
    <name evidence="1" type="primary">CCDC148</name>
</gene>
<dbReference type="Ensembl" id="ENST00000417066.5">
    <property type="protein sequence ID" value="ENSP00000400751.1"/>
    <property type="gene ID" value="ENSG00000153237.19"/>
</dbReference>
<dbReference type="VEuPathDB" id="HostDB:ENSG00000153237"/>
<reference evidence="1" key="4">
    <citation type="submission" date="2025-08" db="UniProtKB">
        <authorList>
            <consortium name="Ensembl"/>
        </authorList>
    </citation>
    <scope>IDENTIFICATION</scope>
</reference>
<reference evidence="1 2" key="1">
    <citation type="journal article" date="2001" name="Nature">
        <title>Initial sequencing and analysis of the human genome.</title>
        <authorList>
            <consortium name="International Human Genome Sequencing Consortium"/>
            <person name="Lander E.S."/>
            <person name="Linton L.M."/>
            <person name="Birren B."/>
            <person name="Nusbaum C."/>
            <person name="Zody M.C."/>
            <person name="Baldwin J."/>
            <person name="Devon K."/>
            <person name="Dewar K."/>
            <person name="Doyle M."/>
            <person name="FitzHugh W."/>
            <person name="Funke R."/>
            <person name="Gage D."/>
            <person name="Harris K."/>
            <person name="Heaford A."/>
            <person name="Howland J."/>
            <person name="Kann L."/>
            <person name="Lehoczky J."/>
            <person name="LeVine R."/>
            <person name="McEwan P."/>
            <person name="McKernan K."/>
            <person name="Meldrim J."/>
            <person name="Mesirov J.P."/>
            <person name="Miranda C."/>
            <person name="Morris W."/>
            <person name="Naylor J."/>
            <person name="Raymond C."/>
            <person name="Rosetti M."/>
            <person name="Santos R."/>
            <person name="Sheridan A."/>
            <person name="Sougnez C."/>
            <person name="Stange-Thomann N."/>
            <person name="Stojanovic N."/>
            <person name="Subramanian A."/>
            <person name="Wyman D."/>
            <person name="Rogers J."/>
            <person name="Sulston J."/>
            <person name="Ainscough R."/>
            <person name="Beck S."/>
            <person name="Bentley D."/>
            <person name="Burton J."/>
            <person name="Clee C."/>
            <person name="Carter N."/>
            <person name="Coulson A."/>
            <person name="Deadman R."/>
            <person name="Deloukas P."/>
            <person name="Dunham A."/>
            <person name="Dunham I."/>
            <person name="Durbin R."/>
            <person name="French L."/>
            <person name="Grafham D."/>
            <person name="Gregory S."/>
            <person name="Hubbard T."/>
            <person name="Humphray S."/>
            <person name="Hunt A."/>
            <person name="Jones M."/>
            <person name="Lloyd C."/>
            <person name="McMurray A."/>
            <person name="Matthews L."/>
            <person name="Mercer S."/>
            <person name="Milne S."/>
            <person name="Mullikin J.C."/>
            <person name="Mungall A."/>
            <person name="Plumb R."/>
            <person name="Ross M."/>
            <person name="Shownkeen R."/>
            <person name="Sims S."/>
            <person name="Waterston R.H."/>
            <person name="Wilson R.K."/>
            <person name="Hillier L.W."/>
            <person name="McPherson J.D."/>
            <person name="Marra M.A."/>
            <person name="Mardis E.R."/>
            <person name="Fulton L.A."/>
            <person name="Chinwalla A.T."/>
            <person name="Pepin K.H."/>
            <person name="Gish W.R."/>
            <person name="Chissoe S.L."/>
            <person name="Wendl M.C."/>
            <person name="Delehaunty K.D."/>
            <person name="Miner T.L."/>
            <person name="Delehaunty A."/>
            <person name="Kramer J.B."/>
            <person name="Cook L.L."/>
            <person name="Fulton R.S."/>
            <person name="Johnson D.L."/>
            <person name="Minx P.J."/>
            <person name="Clifton S.W."/>
            <person name="Hawkins T."/>
            <person name="Branscomb E."/>
            <person name="Predki P."/>
            <person name="Richardson P."/>
            <person name="Wenning S."/>
            <person name="Slezak T."/>
            <person name="Doggett N."/>
            <person name="Cheng J.F."/>
            <person name="Olsen A."/>
            <person name="Lucas S."/>
            <person name="Elkin C."/>
            <person name="Uberbacher E."/>
            <person name="Frazier M."/>
            <person name="Gibbs R.A."/>
            <person name="Muzny D.M."/>
            <person name="Scherer S.E."/>
            <person name="Bouck J.B."/>
            <person name="Sodergren E.J."/>
            <person name="Worley K.C."/>
            <person name="Rives C.M."/>
            <person name="Gorrell J.H."/>
            <person name="Metzker M.L."/>
            <person name="Naylor S.L."/>
            <person name="Kucherlapati R.S."/>
            <person name="Nelson D.L."/>
            <person name="Weinstock G.M."/>
            <person name="Sakaki Y."/>
            <person name="Fujiyama A."/>
            <person name="Hattori M."/>
            <person name="Yada T."/>
            <person name="Toyoda A."/>
            <person name="Itoh T."/>
            <person name="Kawagoe C."/>
            <person name="Watanabe H."/>
            <person name="Totoki Y."/>
            <person name="Taylor T."/>
            <person name="Weissenbach J."/>
            <person name="Heilig R."/>
            <person name="Saurin W."/>
            <person name="Artiguenave F."/>
            <person name="Brottier P."/>
            <person name="Bruls T."/>
            <person name="Pelletier E."/>
            <person name="Robert C."/>
            <person name="Wincker P."/>
            <person name="Smith D.R."/>
            <person name="Doucette-Stamm L."/>
            <person name="Rubenfield M."/>
            <person name="Weinstock K."/>
            <person name="Lee H.M."/>
            <person name="Dubois J."/>
            <person name="Rosenthal A."/>
            <person name="Platzer M."/>
            <person name="Nyakatura G."/>
            <person name="Taudien S."/>
            <person name="Rump A."/>
            <person name="Yang H."/>
            <person name="Yu J."/>
            <person name="Wang J."/>
            <person name="Huang G."/>
            <person name="Gu J."/>
            <person name="Hood L."/>
            <person name="Rowen L."/>
            <person name="Madan A."/>
            <person name="Qin S."/>
            <person name="Davis R.W."/>
            <person name="Federspiel N.A."/>
            <person name="Abola A.P."/>
            <person name="Proctor M.J."/>
            <person name="Myers R.M."/>
            <person name="Schmutz J."/>
            <person name="Dickson M."/>
            <person name="Grimwood J."/>
            <person name="Cox D.R."/>
            <person name="Olson M.V."/>
            <person name="Kaul R."/>
            <person name="Raymond C."/>
            <person name="Shimizu N."/>
            <person name="Kawasaki K."/>
            <person name="Minoshima S."/>
            <person name="Evans G.A."/>
            <person name="Athanasiou M."/>
            <person name="Schultz R."/>
            <person name="Roe B.A."/>
            <person name="Chen F."/>
            <person name="Pan H."/>
            <person name="Ramser J."/>
            <person name="Lehrach H."/>
            <person name="Reinhardt R."/>
            <person name="McCombie W.R."/>
            <person name="de la Bastide M."/>
            <person name="Dedhia N."/>
            <person name="Blocker H."/>
            <person name="Hornischer K."/>
            <person name="Nordsiek G."/>
            <person name="Agarwala R."/>
            <person name="Aravind L."/>
            <person name="Bailey J.A."/>
            <person name="Bateman A."/>
            <person name="Batzoglou S."/>
            <person name="Birney E."/>
            <person name="Bork P."/>
            <person name="Brown D.G."/>
            <person name="Burge C.B."/>
            <person name="Cerutti L."/>
            <person name="Chen H.C."/>
            <person name="Church D."/>
            <person name="Clamp M."/>
            <person name="Copley R.R."/>
            <person name="Doerks T."/>
            <person name="Eddy S.R."/>
            <person name="Eichler E.E."/>
            <person name="Furey T.S."/>
            <person name="Galagan J."/>
            <person name="Gilbert J.G."/>
            <person name="Harmon C."/>
            <person name="Hayashizaki Y."/>
            <person name="Haussler D."/>
            <person name="Hermjakob H."/>
            <person name="Hokamp K."/>
            <person name="Jang W."/>
            <person name="Johnson L.S."/>
            <person name="Jones T.A."/>
            <person name="Kasif S."/>
            <person name="Kaspryzk A."/>
            <person name="Kennedy S."/>
            <person name="Kent W.J."/>
            <person name="Kitts P."/>
            <person name="Koonin E.V."/>
            <person name="Korf I."/>
            <person name="Kulp D."/>
            <person name="Lancet D."/>
            <person name="Lowe T.M."/>
            <person name="McLysaght A."/>
            <person name="Mikkelsen T."/>
            <person name="Moran J.V."/>
            <person name="Mulder N."/>
            <person name="Pollara V.J."/>
            <person name="Ponting C.P."/>
            <person name="Schuler G."/>
            <person name="Schultz J."/>
            <person name="Slater G."/>
            <person name="Smit A.F."/>
            <person name="Stupka E."/>
            <person name="Szustakowski J."/>
            <person name="Thierry-Mieg D."/>
            <person name="Thierry-Mieg J."/>
            <person name="Wagner L."/>
            <person name="Wallis J."/>
            <person name="Wheeler R."/>
            <person name="Williams A."/>
            <person name="Wolf Y.I."/>
            <person name="Wolfe K.H."/>
            <person name="Yang S.P."/>
            <person name="Yeh R.F."/>
            <person name="Collins F."/>
            <person name="Guyer M.S."/>
            <person name="Peterson J."/>
            <person name="Felsenfeld A."/>
            <person name="Wetterstrand K.A."/>
            <person name="Patrinos A."/>
            <person name="Morgan M.J."/>
            <person name="de Jong P."/>
            <person name="Catanese J.J."/>
            <person name="Osoegawa K."/>
            <person name="Shizuya H."/>
            <person name="Choi S."/>
            <person name="Chen Y.J."/>
        </authorList>
    </citation>
    <scope>NUCLEOTIDE SEQUENCE [LARGE SCALE GENOMIC DNA]</scope>
</reference>
<dbReference type="EMBL" id="AC069146">
    <property type="status" value="NOT_ANNOTATED_CDS"/>
    <property type="molecule type" value="Genomic_DNA"/>
</dbReference>
<evidence type="ECO:0000313" key="1">
    <source>
        <dbReference type="Ensembl" id="ENSP00000400751.1"/>
    </source>
</evidence>
<dbReference type="OrthoDB" id="448087at2759"/>
<organism evidence="1 2">
    <name type="scientific">Homo sapiens</name>
    <name type="common">Human</name>
    <dbReference type="NCBI Taxonomy" id="9606"/>
    <lineage>
        <taxon>Eukaryota</taxon>
        <taxon>Metazoa</taxon>
        <taxon>Chordata</taxon>
        <taxon>Craniata</taxon>
        <taxon>Vertebrata</taxon>
        <taxon>Euteleostomi</taxon>
        <taxon>Mammalia</taxon>
        <taxon>Eutheria</taxon>
        <taxon>Euarchontoglires</taxon>
        <taxon>Primates</taxon>
        <taxon>Haplorrhini</taxon>
        <taxon>Catarrhini</taxon>
        <taxon>Hominidae</taxon>
        <taxon>Homo</taxon>
    </lineage>
</organism>
<dbReference type="EMBL" id="AC008070">
    <property type="status" value="NOT_ANNOTATED_CDS"/>
    <property type="molecule type" value="Genomic_DNA"/>
</dbReference>
<protein>
    <submittedName>
        <fullName evidence="1">Coiled-coil domain containing 148</fullName>
    </submittedName>
</protein>
<keyword evidence="2" id="KW-1185">Reference proteome</keyword>
<dbReference type="HOGENOM" id="CLU_3434109_0_0_1"/>
<dbReference type="Proteomes" id="UP000005640">
    <property type="component" value="Chromosome 2"/>
</dbReference>
<dbReference type="Ensembl" id="ENST00000417066.5">
    <property type="protein sequence ID" value="ENSP00000400751.1"/>
    <property type="gene ID" value="ENSG00000153237.20"/>
</dbReference>
<reference evidence="1 2" key="3">
    <citation type="journal article" date="2005" name="Nature">
        <title>Generation and annotation of the DNA sequences of human chromosomes 2 and 4.</title>
        <authorList>
            <person name="Hillier L.W."/>
            <person name="Graves T.A."/>
            <person name="Fulton R.S."/>
            <person name="Fulton L.A."/>
            <person name="Pepin K.H."/>
            <person name="Minx P."/>
            <person name="Wagner-McPherson C."/>
            <person name="Layman D."/>
            <person name="Wylie K."/>
            <person name="Sekhon M."/>
            <person name="Becker M.C."/>
            <person name="Fewell G.A."/>
            <person name="Delehaunty K.D."/>
            <person name="Miner T.L."/>
            <person name="Nash W.E."/>
            <person name="Kremitzki C."/>
            <person name="Oddy L."/>
            <person name="Du H."/>
            <person name="Sun H."/>
            <person name="Bradshaw-Cordum H."/>
            <person name="Ali J."/>
            <person name="Carter J."/>
            <person name="Cordes M."/>
            <person name="Harris A."/>
            <person name="Isak A."/>
            <person name="van Brunt A."/>
            <person name="Nguyen C."/>
            <person name="Du F."/>
            <person name="Courtney L."/>
            <person name="Kalicki J."/>
            <person name="Ozersky P."/>
            <person name="Abbott S."/>
            <person name="Armstrong J."/>
            <person name="Belter E.A."/>
            <person name="Caruso L."/>
            <person name="Cedroni M."/>
            <person name="Cotton M."/>
            <person name="Davidson T."/>
            <person name="Desai A."/>
            <person name="Elliott G."/>
            <person name="Erb T."/>
            <person name="Fronick C."/>
            <person name="Gaige T."/>
            <person name="Haakenson W."/>
            <person name="Haglund K."/>
            <person name="Holmes A."/>
            <person name="Harkins R."/>
            <person name="Kim K."/>
            <person name="Kruchowski S.S."/>
            <person name="Strong C.M."/>
            <person name="Grewal N."/>
            <person name="Goyea E."/>
            <person name="Hou S."/>
            <person name="Levy A."/>
            <person name="Martinka S."/>
            <person name="Mead K."/>
            <person name="McLellan M.D."/>
            <person name="Meyer R."/>
            <person name="Randall-Maher J."/>
            <person name="Tomlinson C."/>
            <person name="Dauphin-Kohlberg S."/>
            <person name="Kozlowicz-Reilly A."/>
            <person name="Shah N."/>
            <person name="Swearengen-Shahid S."/>
            <person name="Snider J."/>
            <person name="Strong J.T."/>
            <person name="Thompson J."/>
            <person name="Yoakum M."/>
            <person name="Leonard S."/>
            <person name="Pearman C."/>
            <person name="Trani L."/>
            <person name="Radionenko M."/>
            <person name="Waligorski J.E."/>
            <person name="Wang C."/>
            <person name="Rock S.M."/>
            <person name="Tin-Wollam A.M."/>
            <person name="Maupin R."/>
            <person name="Latreille P."/>
            <person name="Wendl M.C."/>
            <person name="Yang S.P."/>
            <person name="Pohl C."/>
            <person name="Wallis J.W."/>
            <person name="Spieth J."/>
            <person name="Bieri T.A."/>
            <person name="Berkowicz N."/>
            <person name="Nelson J.O."/>
            <person name="Osborne J."/>
            <person name="Ding L."/>
            <person name="Meyer R."/>
            <person name="Sabo A."/>
            <person name="Shotland Y."/>
            <person name="Sinha P."/>
            <person name="Wohldmann P.E."/>
            <person name="Cook L.L."/>
            <person name="Hickenbotham M.T."/>
            <person name="Eldred J."/>
            <person name="Williams D."/>
            <person name="Jones T.A."/>
            <person name="She X."/>
            <person name="Ciccarelli F.D."/>
            <person name="Izaurralde E."/>
            <person name="Taylor J."/>
            <person name="Schmutz J."/>
            <person name="Myers R.M."/>
            <person name="Cox D.R."/>
            <person name="Huang X."/>
            <person name="McPherson J.D."/>
            <person name="Mardis E.R."/>
            <person name="Clifton S.W."/>
            <person name="Warren W.C."/>
            <person name="Chinwalla A.T."/>
            <person name="Eddy S.R."/>
            <person name="Marra M.A."/>
            <person name="Ovcharenko I."/>
            <person name="Furey T.S."/>
            <person name="Miller W."/>
            <person name="Eichler E.E."/>
            <person name="Bork P."/>
            <person name="Suyama M."/>
            <person name="Torrents D."/>
            <person name="Waterston R.H."/>
            <person name="Wilson R.K."/>
        </authorList>
    </citation>
    <scope>NUCLEOTIDE SEQUENCE [LARGE SCALE GENOMIC DNA]</scope>
</reference>
<dbReference type="Bgee" id="ENSG00000153237">
    <property type="expression patterns" value="Expressed in bronchial epithelial cell and 112 other cell types or tissues"/>
</dbReference>
<sequence length="15" mass="1621">MCAASASPDVKWNLK</sequence>
<reference evidence="1" key="5">
    <citation type="submission" date="2025-09" db="UniProtKB">
        <authorList>
            <consortium name="Ensembl"/>
        </authorList>
    </citation>
    <scope>IDENTIFICATION</scope>
</reference>
<dbReference type="EMBL" id="AC019044">
    <property type="status" value="NOT_ANNOTATED_CDS"/>
    <property type="molecule type" value="Genomic_DNA"/>
</dbReference>